<evidence type="ECO:0000313" key="2">
    <source>
        <dbReference type="Proteomes" id="UP000058114"/>
    </source>
</evidence>
<evidence type="ECO:0000313" key="1">
    <source>
        <dbReference type="EMBL" id="ALP39520.1"/>
    </source>
</evidence>
<dbReference type="KEGG" id="asr:WL1483_101"/>
<gene>
    <name evidence="1" type="ORF">WL1483_101</name>
</gene>
<dbReference type="Proteomes" id="UP000058114">
    <property type="component" value="Chromosome"/>
</dbReference>
<reference evidence="1 2" key="2">
    <citation type="journal article" date="2016" name="Genome Announc.">
        <title>Complete Genome Sequence of the Highly Virulent Aeromonas schubertii Strain WL1483, Isolated from Diseased Snakehead Fish (Channa argus) in China.</title>
        <authorList>
            <person name="Liu L."/>
            <person name="Li N."/>
            <person name="Zhang D."/>
            <person name="Fu X."/>
            <person name="Shi C."/>
            <person name="Lin Q."/>
            <person name="Hao G."/>
        </authorList>
    </citation>
    <scope>NUCLEOTIDE SEQUENCE [LARGE SCALE GENOMIC DNA]</scope>
    <source>
        <strain evidence="1 2">WL1483</strain>
    </source>
</reference>
<proteinExistence type="predicted"/>
<accession>A0A0S2SCW4</accession>
<sequence length="76" mass="8750">MRDSRVMNETIMPDLINFLLKEGLGNCQKEMNAARIGRQFTRTPADTPSGVGAYLHKSFDKMWLQGHIPRPLQYTR</sequence>
<name>A0A0S2SCW4_9GAMM</name>
<dbReference type="EMBL" id="CP013067">
    <property type="protein sequence ID" value="ALP39520.1"/>
    <property type="molecule type" value="Genomic_DNA"/>
</dbReference>
<organism evidence="1 2">
    <name type="scientific">Aeromonas schubertii</name>
    <dbReference type="NCBI Taxonomy" id="652"/>
    <lineage>
        <taxon>Bacteria</taxon>
        <taxon>Pseudomonadati</taxon>
        <taxon>Pseudomonadota</taxon>
        <taxon>Gammaproteobacteria</taxon>
        <taxon>Aeromonadales</taxon>
        <taxon>Aeromonadaceae</taxon>
        <taxon>Aeromonas</taxon>
    </lineage>
</organism>
<reference evidence="2" key="1">
    <citation type="submission" date="2015-10" db="EMBL/GenBank/DDBJ databases">
        <title>Complete Genome Sequence of Aeromonas schubertii strain WL1483.</title>
        <authorList>
            <person name="Liu L."/>
        </authorList>
    </citation>
    <scope>NUCLEOTIDE SEQUENCE [LARGE SCALE GENOMIC DNA]</scope>
    <source>
        <strain evidence="2">WL1483</strain>
    </source>
</reference>
<protein>
    <submittedName>
        <fullName evidence="1">Uncharacterized protein</fullName>
    </submittedName>
</protein>
<dbReference type="AlphaFoldDB" id="A0A0S2SCW4"/>